<gene>
    <name evidence="10 12" type="primary">gyrB</name>
    <name evidence="12" type="ORF">CE91St30_32920</name>
</gene>
<dbReference type="PRINTS" id="PR00418">
    <property type="entry name" value="TPI2FAMILY"/>
</dbReference>
<keyword evidence="7 10" id="KW-0799">Topoisomerase</keyword>
<keyword evidence="10" id="KW-0963">Cytoplasm</keyword>
<dbReference type="NCBIfam" id="NF011501">
    <property type="entry name" value="PRK14939.1"/>
    <property type="match status" value="1"/>
</dbReference>
<evidence type="ECO:0000256" key="2">
    <source>
        <dbReference type="ARBA" id="ARBA00010708"/>
    </source>
</evidence>
<dbReference type="InterPro" id="IPR034160">
    <property type="entry name" value="TOPRIM_GyrB"/>
</dbReference>
<dbReference type="Gene3D" id="3.40.50.670">
    <property type="match status" value="1"/>
</dbReference>
<dbReference type="SUPFAM" id="SSF54211">
    <property type="entry name" value="Ribosomal protein S5 domain 2-like"/>
    <property type="match status" value="1"/>
</dbReference>
<evidence type="ECO:0000256" key="5">
    <source>
        <dbReference type="ARBA" id="ARBA00022840"/>
    </source>
</evidence>
<dbReference type="PANTHER" id="PTHR45866:SF1">
    <property type="entry name" value="DNA GYRASE SUBUNIT B, MITOCHONDRIAL"/>
    <property type="match status" value="1"/>
</dbReference>
<evidence type="ECO:0000259" key="11">
    <source>
        <dbReference type="PROSITE" id="PS50880"/>
    </source>
</evidence>
<dbReference type="InterPro" id="IPR036890">
    <property type="entry name" value="HATPase_C_sf"/>
</dbReference>
<dbReference type="Pfam" id="PF00204">
    <property type="entry name" value="DNA_gyraseB"/>
    <property type="match status" value="1"/>
</dbReference>
<keyword evidence="3 10" id="KW-0479">Metal-binding</keyword>
<dbReference type="PROSITE" id="PS50880">
    <property type="entry name" value="TOPRIM"/>
    <property type="match status" value="1"/>
</dbReference>
<feature type="binding site" evidence="10">
    <location>
        <position position="433"/>
    </location>
    <ligand>
        <name>Mg(2+)</name>
        <dbReference type="ChEBI" id="CHEBI:18420"/>
        <label>1</label>
        <note>catalytic</note>
    </ligand>
</feature>
<dbReference type="InterPro" id="IPR013506">
    <property type="entry name" value="Topo_IIA_bsu_dom2"/>
</dbReference>
<dbReference type="PROSITE" id="PS00177">
    <property type="entry name" value="TOPOISOMERASE_II"/>
    <property type="match status" value="1"/>
</dbReference>
<dbReference type="InterPro" id="IPR014721">
    <property type="entry name" value="Ribsml_uS5_D2-typ_fold_subgr"/>
</dbReference>
<keyword evidence="4 10" id="KW-0547">Nucleotide-binding</keyword>
<evidence type="ECO:0000256" key="1">
    <source>
        <dbReference type="ARBA" id="ARBA00000185"/>
    </source>
</evidence>
<feature type="binding site" evidence="10">
    <location>
        <position position="508"/>
    </location>
    <ligand>
        <name>Mg(2+)</name>
        <dbReference type="ChEBI" id="CHEBI:18420"/>
        <label>2</label>
    </ligand>
</feature>
<dbReference type="HAMAP" id="MF_01898">
    <property type="entry name" value="GyrB"/>
    <property type="match status" value="1"/>
</dbReference>
<dbReference type="InterPro" id="IPR006171">
    <property type="entry name" value="TOPRIM_dom"/>
</dbReference>
<reference evidence="12 13" key="1">
    <citation type="submission" date="2022-01" db="EMBL/GenBank/DDBJ databases">
        <title>Novel bile acid biosynthetic pathways are enriched in the microbiome of centenarians.</title>
        <authorList>
            <person name="Sato Y."/>
            <person name="Atarashi K."/>
            <person name="Plichta R.D."/>
            <person name="Arai Y."/>
            <person name="Sasajima S."/>
            <person name="Kearney M.S."/>
            <person name="Suda W."/>
            <person name="Takeshita K."/>
            <person name="Sasaki T."/>
            <person name="Okamoto S."/>
            <person name="Skelly N.A."/>
            <person name="Okamura Y."/>
            <person name="Vlamakis H."/>
            <person name="Li Y."/>
            <person name="Tanoue T."/>
            <person name="Takei H."/>
            <person name="Nittono H."/>
            <person name="Narushima S."/>
            <person name="Irie J."/>
            <person name="Itoh H."/>
            <person name="Moriya K."/>
            <person name="Sugiura Y."/>
            <person name="Suematsu M."/>
            <person name="Moritoki N."/>
            <person name="Shibata S."/>
            <person name="Littman R.D."/>
            <person name="Fischbach A.M."/>
            <person name="Uwamino Y."/>
            <person name="Inoue T."/>
            <person name="Honda A."/>
            <person name="Hattori M."/>
            <person name="Murai T."/>
            <person name="Xavier J.R."/>
            <person name="Hirose N."/>
            <person name="Honda K."/>
        </authorList>
    </citation>
    <scope>NUCLEOTIDE SEQUENCE [LARGE SCALE GENOMIC DNA]</scope>
    <source>
        <strain evidence="12 13">CE91-St30</strain>
    </source>
</reference>
<dbReference type="InterPro" id="IPR002288">
    <property type="entry name" value="DNA_gyrase_B_C"/>
</dbReference>
<comment type="cofactor">
    <cofactor evidence="10">
        <name>Mg(2+)</name>
        <dbReference type="ChEBI" id="CHEBI:18420"/>
    </cofactor>
    <cofactor evidence="10">
        <name>Mn(2+)</name>
        <dbReference type="ChEBI" id="CHEBI:29035"/>
    </cofactor>
    <cofactor evidence="10">
        <name>Ca(2+)</name>
        <dbReference type="ChEBI" id="CHEBI:29108"/>
    </cofactor>
    <text evidence="10">Binds two Mg(2+) per subunit. The magnesium ions form salt bridges with both the protein and the DNA. Can also accept other divalent metal cations, such as Mn(2+) or Ca(2+).</text>
</comment>
<keyword evidence="13" id="KW-1185">Reference proteome</keyword>
<dbReference type="SMART" id="SM00433">
    <property type="entry name" value="TOP2c"/>
    <property type="match status" value="1"/>
</dbReference>
<dbReference type="RefSeq" id="WP_102380347.1">
    <property type="nucleotide sequence ID" value="NZ_AP025564.1"/>
</dbReference>
<feature type="site" description="Interaction with DNA" evidence="10">
    <location>
        <position position="461"/>
    </location>
</feature>
<dbReference type="SUPFAM" id="SSF55874">
    <property type="entry name" value="ATPase domain of HSP90 chaperone/DNA topoisomerase II/histidine kinase"/>
    <property type="match status" value="1"/>
</dbReference>
<dbReference type="InterPro" id="IPR018522">
    <property type="entry name" value="TopoIIA_CS"/>
</dbReference>
<evidence type="ECO:0000256" key="9">
    <source>
        <dbReference type="ARBA" id="ARBA00023235"/>
    </source>
</evidence>
<feature type="domain" description="Toprim" evidence="11">
    <location>
        <begin position="427"/>
        <end position="541"/>
    </location>
</feature>
<proteinExistence type="inferred from homology"/>
<comment type="subunit">
    <text evidence="10">Heterotetramer, composed of two GyrA and two GyrB chains. In the heterotetramer, GyrA contains the active site tyrosine that forms a transient covalent intermediate with DNA, while GyrB binds cofactors and catalyzes ATP hydrolysis.</text>
</comment>
<evidence type="ECO:0000256" key="8">
    <source>
        <dbReference type="ARBA" id="ARBA00023125"/>
    </source>
</evidence>
<dbReference type="Pfam" id="PF01751">
    <property type="entry name" value="Toprim"/>
    <property type="match status" value="1"/>
</dbReference>
<evidence type="ECO:0000313" key="13">
    <source>
        <dbReference type="Proteomes" id="UP001320544"/>
    </source>
</evidence>
<dbReference type="CDD" id="cd00822">
    <property type="entry name" value="TopoII_Trans_DNA_gyrase"/>
    <property type="match status" value="1"/>
</dbReference>
<dbReference type="InterPro" id="IPR000565">
    <property type="entry name" value="Topo_IIA_B"/>
</dbReference>
<dbReference type="EMBL" id="AP025564">
    <property type="protein sequence ID" value="BDE97959.1"/>
    <property type="molecule type" value="Genomic_DNA"/>
</dbReference>
<feature type="binding site" evidence="10">
    <location>
        <position position="506"/>
    </location>
    <ligand>
        <name>Mg(2+)</name>
        <dbReference type="ChEBI" id="CHEBI:18420"/>
        <label>1</label>
        <note>catalytic</note>
    </ligand>
</feature>
<feature type="binding site" evidence="10">
    <location>
        <position position="506"/>
    </location>
    <ligand>
        <name>Mg(2+)</name>
        <dbReference type="ChEBI" id="CHEBI:18420"/>
        <label>2</label>
    </ligand>
</feature>
<dbReference type="PRINTS" id="PR01159">
    <property type="entry name" value="DNAGYRASEB"/>
</dbReference>
<comment type="function">
    <text evidence="10">A type II topoisomerase that negatively supercoils closed circular double-stranded (ds) DNA in an ATP-dependent manner to modulate DNA topology and maintain chromosomes in an underwound state. Negative supercoiling favors strand separation, and DNA replication, transcription, recombination and repair, all of which involve strand separation. Also able to catalyze the interconversion of other topological isomers of dsDNA rings, including catenanes and knotted rings. Type II topoisomerases break and join 2 DNA strands simultaneously in an ATP-dependent manner.</text>
</comment>
<sequence length="648" mass="72085">MAQKNPEHYDGSDIQVLEGLEAVRKRPGMYIGSTGPRGLHHLVYEVVDNSVDEALAGYCDKIEVWIHPDNSVTVADNGRGIPIDKHPKEKIPTVEVVLTILHAGGKFGGEGYKVSGGLHGVGVSVVNALSSRVEVFVKRDGGEYKIAFDHGKTSEKLAKVGSAKGTGTKTTFWPDPTIFTETTVFDYTTLANRFREMAFLNKGLKIVLYDERELDDEGNPKTEVFQYAGGIQDFVKFLNEGKETLNKPIYFEAENEDGTVEVSMQWSTSYSTNSVLAFANNINTHEGGTHLDGFKQAVTRTINEYARNKGILKEKDANLSGDDTREGLAAIISVKLHDPQFEGQTKTKLGNTEIRPLVQNAVTQGLAEYLEENPTPAKRIIGKATQALKAREAARKAREMTRRKGVLDSFALPGKLADCSSKKAEESEIFIVEGDSAGGSAKQARDRKYQAILPLRGKILNVERAGLHRSLSSDTISSLITAIGTNIGEDFDADQARYHRIIIMTDADVDGAHIRCLLLTFFYRYMPELITRGYIYIAQPPIFGLKKKNSRSTKIERYIYDESALSATLAEYDNPDKFDVQRYKGLGEMDPDQLWETTMEPETRTLLQVNIDDAAEAERVVSELMGDQVEPRKEFIQKHARDVRFLDI</sequence>
<dbReference type="Gene3D" id="3.30.230.10">
    <property type="match status" value="1"/>
</dbReference>
<dbReference type="Pfam" id="PF00986">
    <property type="entry name" value="DNA_gyraseB_C"/>
    <property type="match status" value="1"/>
</dbReference>
<dbReference type="InterPro" id="IPR020568">
    <property type="entry name" value="Ribosomal_Su5_D2-typ_SF"/>
</dbReference>
<dbReference type="InterPro" id="IPR011557">
    <property type="entry name" value="GyrB"/>
</dbReference>
<dbReference type="EC" id="5.6.2.2" evidence="10"/>
<dbReference type="InterPro" id="IPR013760">
    <property type="entry name" value="Topo_IIA-like_dom_sf"/>
</dbReference>
<keyword evidence="6 10" id="KW-0460">Magnesium</keyword>
<evidence type="ECO:0000256" key="6">
    <source>
        <dbReference type="ARBA" id="ARBA00022842"/>
    </source>
</evidence>
<dbReference type="SUPFAM" id="SSF56719">
    <property type="entry name" value="Type II DNA topoisomerase"/>
    <property type="match status" value="1"/>
</dbReference>
<dbReference type="Proteomes" id="UP001320544">
    <property type="component" value="Chromosome"/>
</dbReference>
<evidence type="ECO:0000256" key="7">
    <source>
        <dbReference type="ARBA" id="ARBA00023029"/>
    </source>
</evidence>
<dbReference type="CDD" id="cd16928">
    <property type="entry name" value="HATPase_GyrB-like"/>
    <property type="match status" value="1"/>
</dbReference>
<dbReference type="Pfam" id="PF02518">
    <property type="entry name" value="HATPase_c"/>
    <property type="match status" value="1"/>
</dbReference>
<evidence type="ECO:0000256" key="4">
    <source>
        <dbReference type="ARBA" id="ARBA00022741"/>
    </source>
</evidence>
<dbReference type="NCBIfam" id="TIGR01059">
    <property type="entry name" value="gyrB"/>
    <property type="match status" value="1"/>
</dbReference>
<protein>
    <recommendedName>
        <fullName evidence="10">DNA gyrase subunit B</fullName>
        <ecNumber evidence="10">5.6.2.2</ecNumber>
    </recommendedName>
</protein>
<dbReference type="SMART" id="SM00387">
    <property type="entry name" value="HATPase_c"/>
    <property type="match status" value="1"/>
</dbReference>
<evidence type="ECO:0000256" key="3">
    <source>
        <dbReference type="ARBA" id="ARBA00022723"/>
    </source>
</evidence>
<accession>A0ABM7WND7</accession>
<evidence type="ECO:0000256" key="10">
    <source>
        <dbReference type="HAMAP-Rule" id="MF_01898"/>
    </source>
</evidence>
<name>A0ABM7WND7_9ACTN</name>
<dbReference type="Gene3D" id="3.30.565.10">
    <property type="entry name" value="Histidine kinase-like ATPase, C-terminal domain"/>
    <property type="match status" value="1"/>
</dbReference>
<feature type="site" description="Interaction with DNA" evidence="10">
    <location>
        <position position="458"/>
    </location>
</feature>
<keyword evidence="5 10" id="KW-0067">ATP-binding</keyword>
<dbReference type="NCBIfam" id="NF004189">
    <property type="entry name" value="PRK05644.1"/>
    <property type="match status" value="1"/>
</dbReference>
<comment type="miscellaneous">
    <text evidence="10">Few gyrases are as efficient as E.coli at forming negative supercoils. Not all organisms have 2 type II topoisomerases; in organisms with a single type II topoisomerase this enzyme also has to decatenate newly replicated chromosomes.</text>
</comment>
<evidence type="ECO:0000313" key="12">
    <source>
        <dbReference type="EMBL" id="BDE97959.1"/>
    </source>
</evidence>
<comment type="catalytic activity">
    <reaction evidence="1 10">
        <text>ATP-dependent breakage, passage and rejoining of double-stranded DNA.</text>
        <dbReference type="EC" id="5.6.2.2"/>
    </reaction>
</comment>
<dbReference type="InterPro" id="IPR013759">
    <property type="entry name" value="Topo_IIA_B_C"/>
</dbReference>
<comment type="subcellular location">
    <subcellularLocation>
        <location evidence="10">Cytoplasm</location>
    </subcellularLocation>
</comment>
<dbReference type="CDD" id="cd03366">
    <property type="entry name" value="TOPRIM_TopoIIA_GyrB"/>
    <property type="match status" value="1"/>
</dbReference>
<keyword evidence="9 10" id="KW-0413">Isomerase</keyword>
<organism evidence="12 13">
    <name type="scientific">Raoultibacter timonensis</name>
    <dbReference type="NCBI Taxonomy" id="1907662"/>
    <lineage>
        <taxon>Bacteria</taxon>
        <taxon>Bacillati</taxon>
        <taxon>Actinomycetota</taxon>
        <taxon>Coriobacteriia</taxon>
        <taxon>Eggerthellales</taxon>
        <taxon>Eggerthellaceae</taxon>
        <taxon>Raoultibacter</taxon>
    </lineage>
</organism>
<dbReference type="PANTHER" id="PTHR45866">
    <property type="entry name" value="DNA GYRASE/TOPOISOMERASE SUBUNIT B"/>
    <property type="match status" value="1"/>
</dbReference>
<comment type="similarity">
    <text evidence="2 10">Belongs to the type II topoisomerase GyrB family.</text>
</comment>
<dbReference type="InterPro" id="IPR003594">
    <property type="entry name" value="HATPase_dom"/>
</dbReference>
<keyword evidence="8" id="KW-0238">DNA-binding</keyword>
<dbReference type="InterPro" id="IPR001241">
    <property type="entry name" value="Topo_IIA"/>
</dbReference>